<gene>
    <name evidence="11" type="ORF">SH580_18250</name>
</gene>
<dbReference type="Pfam" id="PF08352">
    <property type="entry name" value="oligo_HPY"/>
    <property type="match status" value="1"/>
</dbReference>
<dbReference type="PANTHER" id="PTHR43297:SF14">
    <property type="entry name" value="ATPASE AAA-TYPE CORE DOMAIN-CONTAINING PROTEIN"/>
    <property type="match status" value="1"/>
</dbReference>
<comment type="similarity">
    <text evidence="2">Belongs to the ABC transporter superfamily.</text>
</comment>
<dbReference type="PROSITE" id="PS50893">
    <property type="entry name" value="ABC_TRANSPORTER_2"/>
    <property type="match status" value="1"/>
</dbReference>
<dbReference type="InterPro" id="IPR050388">
    <property type="entry name" value="ABC_Ni/Peptide_Import"/>
</dbReference>
<evidence type="ECO:0000256" key="5">
    <source>
        <dbReference type="ARBA" id="ARBA00022519"/>
    </source>
</evidence>
<name>A0ABZ0RGW5_9BACT</name>
<keyword evidence="6" id="KW-0547">Nucleotide-binding</keyword>
<keyword evidence="7 11" id="KW-0067">ATP-binding</keyword>
<evidence type="ECO:0000256" key="7">
    <source>
        <dbReference type="ARBA" id="ARBA00022840"/>
    </source>
</evidence>
<keyword evidence="3" id="KW-0813">Transport</keyword>
<proteinExistence type="inferred from homology"/>
<evidence type="ECO:0000313" key="11">
    <source>
        <dbReference type="EMBL" id="WPJ95366.1"/>
    </source>
</evidence>
<evidence type="ECO:0000256" key="3">
    <source>
        <dbReference type="ARBA" id="ARBA00022448"/>
    </source>
</evidence>
<dbReference type="PROSITE" id="PS00211">
    <property type="entry name" value="ABC_TRANSPORTER_1"/>
    <property type="match status" value="1"/>
</dbReference>
<evidence type="ECO:0000256" key="9">
    <source>
        <dbReference type="ARBA" id="ARBA00023136"/>
    </source>
</evidence>
<dbReference type="Gene3D" id="3.40.50.300">
    <property type="entry name" value="P-loop containing nucleotide triphosphate hydrolases"/>
    <property type="match status" value="1"/>
</dbReference>
<dbReference type="Proteomes" id="UP001324993">
    <property type="component" value="Chromosome"/>
</dbReference>
<dbReference type="CDD" id="cd03257">
    <property type="entry name" value="ABC_NikE_OppD_transporters"/>
    <property type="match status" value="1"/>
</dbReference>
<dbReference type="InterPro" id="IPR003439">
    <property type="entry name" value="ABC_transporter-like_ATP-bd"/>
</dbReference>
<dbReference type="InterPro" id="IPR003593">
    <property type="entry name" value="AAA+_ATPase"/>
</dbReference>
<keyword evidence="5" id="KW-0997">Cell inner membrane</keyword>
<dbReference type="InterPro" id="IPR017871">
    <property type="entry name" value="ABC_transporter-like_CS"/>
</dbReference>
<feature type="domain" description="ABC transporter" evidence="10">
    <location>
        <begin position="17"/>
        <end position="274"/>
    </location>
</feature>
<evidence type="ECO:0000256" key="1">
    <source>
        <dbReference type="ARBA" id="ARBA00004417"/>
    </source>
</evidence>
<keyword evidence="4" id="KW-1003">Cell membrane</keyword>
<dbReference type="RefSeq" id="WP_319832255.1">
    <property type="nucleotide sequence ID" value="NZ_CP138858.1"/>
</dbReference>
<dbReference type="Pfam" id="PF00005">
    <property type="entry name" value="ABC_tran"/>
    <property type="match status" value="1"/>
</dbReference>
<dbReference type="NCBIfam" id="TIGR01727">
    <property type="entry name" value="oligo_HPY"/>
    <property type="match status" value="1"/>
</dbReference>
<evidence type="ECO:0000256" key="4">
    <source>
        <dbReference type="ARBA" id="ARBA00022475"/>
    </source>
</evidence>
<keyword evidence="12" id="KW-1185">Reference proteome</keyword>
<sequence length="356" mass="38520">MSSHSAAIETPASDTILRIRNLRTCFPSEEGEVPAVNDVSLTLKRGKVLAIVGESGCGKSVTSNSILRLIRPPGRIAGGEIMYYPSHGEPFDVLKLPEKSDELYDLRGGAISMIFQEPMTALSPVHSVGNQIIEAIRLHQQVSKREAREMTIEMLREVGIPGAERRVDQYPHELSGGMRQRVVIAMALVCRPEILIADEPTTALDVSIQAQILKLIKQLQEARNASVIFITHDLGVVAQVADEVAVMYPGRVIESGSVRDVLKRPKHPYTRGLLNSLPGVNQAPGERLSAIRGSVPALTAIPKGCPFHTRCEFALGGLCDVGDAPEMVLSDTGSDAACLRLDAIPAFAQPVKERTV</sequence>
<evidence type="ECO:0000256" key="2">
    <source>
        <dbReference type="ARBA" id="ARBA00005417"/>
    </source>
</evidence>
<comment type="subcellular location">
    <subcellularLocation>
        <location evidence="1">Cell inner membrane</location>
        <topology evidence="1">Peripheral membrane protein</topology>
    </subcellularLocation>
</comment>
<reference evidence="11 12" key="1">
    <citation type="submission" date="2023-11" db="EMBL/GenBank/DDBJ databases">
        <title>Coraliomargarita sp. nov., isolated from marine algae.</title>
        <authorList>
            <person name="Lee J.K."/>
            <person name="Baek J.H."/>
            <person name="Kim J.M."/>
            <person name="Choi D.G."/>
            <person name="Jeon C.O."/>
        </authorList>
    </citation>
    <scope>NUCLEOTIDE SEQUENCE [LARGE SCALE GENOMIC DNA]</scope>
    <source>
        <strain evidence="11 12">J2-16</strain>
    </source>
</reference>
<dbReference type="PANTHER" id="PTHR43297">
    <property type="entry name" value="OLIGOPEPTIDE TRANSPORT ATP-BINDING PROTEIN APPD"/>
    <property type="match status" value="1"/>
</dbReference>
<dbReference type="GO" id="GO:0005524">
    <property type="term" value="F:ATP binding"/>
    <property type="evidence" value="ECO:0007669"/>
    <property type="project" value="UniProtKB-KW"/>
</dbReference>
<organism evidence="11 12">
    <name type="scientific">Coraliomargarita algicola</name>
    <dbReference type="NCBI Taxonomy" id="3092156"/>
    <lineage>
        <taxon>Bacteria</taxon>
        <taxon>Pseudomonadati</taxon>
        <taxon>Verrucomicrobiota</taxon>
        <taxon>Opitutia</taxon>
        <taxon>Puniceicoccales</taxon>
        <taxon>Coraliomargaritaceae</taxon>
        <taxon>Coraliomargarita</taxon>
    </lineage>
</organism>
<dbReference type="EMBL" id="CP138858">
    <property type="protein sequence ID" value="WPJ95366.1"/>
    <property type="molecule type" value="Genomic_DNA"/>
</dbReference>
<accession>A0ABZ0RGW5</accession>
<dbReference type="InterPro" id="IPR013563">
    <property type="entry name" value="Oligopep_ABC_C"/>
</dbReference>
<evidence type="ECO:0000259" key="10">
    <source>
        <dbReference type="PROSITE" id="PS50893"/>
    </source>
</evidence>
<evidence type="ECO:0000256" key="6">
    <source>
        <dbReference type="ARBA" id="ARBA00022741"/>
    </source>
</evidence>
<keyword evidence="8" id="KW-1278">Translocase</keyword>
<dbReference type="SUPFAM" id="SSF52540">
    <property type="entry name" value="P-loop containing nucleoside triphosphate hydrolases"/>
    <property type="match status" value="1"/>
</dbReference>
<evidence type="ECO:0000256" key="8">
    <source>
        <dbReference type="ARBA" id="ARBA00022967"/>
    </source>
</evidence>
<keyword evidence="9" id="KW-0472">Membrane</keyword>
<dbReference type="SMART" id="SM00382">
    <property type="entry name" value="AAA"/>
    <property type="match status" value="1"/>
</dbReference>
<protein>
    <submittedName>
        <fullName evidence="11">ABC transporter ATP-binding protein</fullName>
    </submittedName>
</protein>
<evidence type="ECO:0000313" key="12">
    <source>
        <dbReference type="Proteomes" id="UP001324993"/>
    </source>
</evidence>
<dbReference type="InterPro" id="IPR027417">
    <property type="entry name" value="P-loop_NTPase"/>
</dbReference>